<organism evidence="2 3">
    <name type="scientific">Didymella rabiei</name>
    <name type="common">Chickpea ascochyta blight fungus</name>
    <name type="synonym">Mycosphaerella rabiei</name>
    <dbReference type="NCBI Taxonomy" id="5454"/>
    <lineage>
        <taxon>Eukaryota</taxon>
        <taxon>Fungi</taxon>
        <taxon>Dikarya</taxon>
        <taxon>Ascomycota</taxon>
        <taxon>Pezizomycotina</taxon>
        <taxon>Dothideomycetes</taxon>
        <taxon>Pleosporomycetidae</taxon>
        <taxon>Pleosporales</taxon>
        <taxon>Pleosporineae</taxon>
        <taxon>Didymellaceae</taxon>
        <taxon>Ascochyta</taxon>
    </lineage>
</organism>
<protein>
    <submittedName>
        <fullName evidence="2">Uncharacterized protein</fullName>
    </submittedName>
</protein>
<comment type="caution">
    <text evidence="2">The sequence shown here is derived from an EMBL/GenBank/DDBJ whole genome shotgun (WGS) entry which is preliminary data.</text>
</comment>
<gene>
    <name evidence="2" type="ORF">ST47_g1821</name>
</gene>
<evidence type="ECO:0000256" key="1">
    <source>
        <dbReference type="SAM" id="MobiDB-lite"/>
    </source>
</evidence>
<dbReference type="Proteomes" id="UP000076837">
    <property type="component" value="Unassembled WGS sequence"/>
</dbReference>
<feature type="compositionally biased region" description="Polar residues" evidence="1">
    <location>
        <begin position="185"/>
        <end position="203"/>
    </location>
</feature>
<dbReference type="EMBL" id="JYNV01000082">
    <property type="protein sequence ID" value="KZM27015.1"/>
    <property type="molecule type" value="Genomic_DNA"/>
</dbReference>
<feature type="region of interest" description="Disordered" evidence="1">
    <location>
        <begin position="185"/>
        <end position="212"/>
    </location>
</feature>
<evidence type="ECO:0000313" key="2">
    <source>
        <dbReference type="EMBL" id="KZM27015.1"/>
    </source>
</evidence>
<dbReference type="AlphaFoldDB" id="A0A163KI21"/>
<accession>A0A163KI21</accession>
<proteinExistence type="predicted"/>
<sequence>MAAVVAGTASAQSAPSATALTFWKPGPALNPSLYSKQGFGSTTYPPVASIITSDAATTIFQLGCPSFVPATQSPILDGSMTLTCDWATNSATYTLINSTRNVMHETYASPAYSRWWTCDYNTAATQMTCALEVIGGEIDTNGPVSDWVIPDKAGNVIAFATAEIVTEGSFAALLSTGSVSGSAPTRLMTQSASGPAPTATQGSGVAGSEPSRTASASASASAATVSTAAAAKYGVEGAALAVLAGVAAMDVW</sequence>
<dbReference type="STRING" id="5454.A0A163KI21"/>
<keyword evidence="3" id="KW-1185">Reference proteome</keyword>
<evidence type="ECO:0000313" key="3">
    <source>
        <dbReference type="Proteomes" id="UP000076837"/>
    </source>
</evidence>
<reference evidence="2 3" key="1">
    <citation type="journal article" date="2016" name="Sci. Rep.">
        <title>Draft genome sequencing and secretome analysis of fungal phytopathogen Ascochyta rabiei provides insight into the necrotrophic effector repertoire.</title>
        <authorList>
            <person name="Verma S."/>
            <person name="Gazara R.K."/>
            <person name="Nizam S."/>
            <person name="Parween S."/>
            <person name="Chattopadhyay D."/>
            <person name="Verma P.K."/>
        </authorList>
    </citation>
    <scope>NUCLEOTIDE SEQUENCE [LARGE SCALE GENOMIC DNA]</scope>
    <source>
        <strain evidence="2 3">ArDII</strain>
    </source>
</reference>
<name>A0A163KI21_DIDRA</name>